<dbReference type="Pfam" id="PF13581">
    <property type="entry name" value="HATPase_c_2"/>
    <property type="match status" value="1"/>
</dbReference>
<sequence>MPQPVTEQTMLDMSLESTPVAVRGALARVVETLCCMGWDEEPRGTVQLVIAEALNNIVEHAYGAGCPGQISLRLRATAELADIVMTDHGMALPGATLPGAAPARLDVPRYDLPEGGFGWQLIRGLSDRLSYRHSNGVNHLEIRICRCSGK</sequence>
<dbReference type="InterPro" id="IPR003594">
    <property type="entry name" value="HATPase_dom"/>
</dbReference>
<reference evidence="3" key="1">
    <citation type="journal article" date="2014" name="Int. J. Syst. Evol. Microbiol.">
        <title>Complete genome sequence of Corynebacterium casei LMG S-19264T (=DSM 44701T), isolated from a smear-ripened cheese.</title>
        <authorList>
            <consortium name="US DOE Joint Genome Institute (JGI-PGF)"/>
            <person name="Walter F."/>
            <person name="Albersmeier A."/>
            <person name="Kalinowski J."/>
            <person name="Ruckert C."/>
        </authorList>
    </citation>
    <scope>NUCLEOTIDE SEQUENCE</scope>
    <source>
        <strain evidence="3">CGMCC 1.15762</strain>
    </source>
</reference>
<accession>A0A8J3EGH7</accession>
<proteinExistence type="predicted"/>
<dbReference type="PANTHER" id="PTHR35526">
    <property type="entry name" value="ANTI-SIGMA-F FACTOR RSBW-RELATED"/>
    <property type="match status" value="1"/>
</dbReference>
<gene>
    <name evidence="3" type="ORF">GCM10011415_22090</name>
</gene>
<comment type="caution">
    <text evidence="3">The sequence shown here is derived from an EMBL/GenBank/DDBJ whole genome shotgun (WGS) entry which is preliminary data.</text>
</comment>
<protein>
    <recommendedName>
        <fullName evidence="2">Histidine kinase/HSP90-like ATPase domain-containing protein</fullName>
    </recommendedName>
</protein>
<evidence type="ECO:0000256" key="1">
    <source>
        <dbReference type="ARBA" id="ARBA00022527"/>
    </source>
</evidence>
<dbReference type="InterPro" id="IPR036890">
    <property type="entry name" value="HATPase_C_sf"/>
</dbReference>
<reference evidence="3" key="2">
    <citation type="submission" date="2020-09" db="EMBL/GenBank/DDBJ databases">
        <authorList>
            <person name="Sun Q."/>
            <person name="Zhou Y."/>
        </authorList>
    </citation>
    <scope>NUCLEOTIDE SEQUENCE</scope>
    <source>
        <strain evidence="3">CGMCC 1.15762</strain>
    </source>
</reference>
<dbReference type="InterPro" id="IPR050267">
    <property type="entry name" value="Anti-sigma-factor_SerPK"/>
</dbReference>
<keyword evidence="4" id="KW-1185">Reference proteome</keyword>
<dbReference type="RefSeq" id="WP_229673159.1">
    <property type="nucleotide sequence ID" value="NZ_BMJV01000004.1"/>
</dbReference>
<organism evidence="3 4">
    <name type="scientific">Salipiger pallidus</name>
    <dbReference type="NCBI Taxonomy" id="1775170"/>
    <lineage>
        <taxon>Bacteria</taxon>
        <taxon>Pseudomonadati</taxon>
        <taxon>Pseudomonadota</taxon>
        <taxon>Alphaproteobacteria</taxon>
        <taxon>Rhodobacterales</taxon>
        <taxon>Roseobacteraceae</taxon>
        <taxon>Salipiger</taxon>
    </lineage>
</organism>
<dbReference type="Proteomes" id="UP000617145">
    <property type="component" value="Unassembled WGS sequence"/>
</dbReference>
<evidence type="ECO:0000259" key="2">
    <source>
        <dbReference type="Pfam" id="PF13581"/>
    </source>
</evidence>
<evidence type="ECO:0000313" key="4">
    <source>
        <dbReference type="Proteomes" id="UP000617145"/>
    </source>
</evidence>
<dbReference type="Gene3D" id="3.30.565.10">
    <property type="entry name" value="Histidine kinase-like ATPase, C-terminal domain"/>
    <property type="match status" value="1"/>
</dbReference>
<feature type="domain" description="Histidine kinase/HSP90-like ATPase" evidence="2">
    <location>
        <begin position="16"/>
        <end position="143"/>
    </location>
</feature>
<keyword evidence="1" id="KW-0723">Serine/threonine-protein kinase</keyword>
<dbReference type="AlphaFoldDB" id="A0A8J3EGH7"/>
<dbReference type="SUPFAM" id="SSF55874">
    <property type="entry name" value="ATPase domain of HSP90 chaperone/DNA topoisomerase II/histidine kinase"/>
    <property type="match status" value="1"/>
</dbReference>
<dbReference type="CDD" id="cd16936">
    <property type="entry name" value="HATPase_RsbW-like"/>
    <property type="match status" value="1"/>
</dbReference>
<dbReference type="GO" id="GO:0004674">
    <property type="term" value="F:protein serine/threonine kinase activity"/>
    <property type="evidence" value="ECO:0007669"/>
    <property type="project" value="UniProtKB-KW"/>
</dbReference>
<name>A0A8J3EGH7_9RHOB</name>
<dbReference type="EMBL" id="BMJV01000004">
    <property type="protein sequence ID" value="GGG73380.1"/>
    <property type="molecule type" value="Genomic_DNA"/>
</dbReference>
<keyword evidence="1" id="KW-0808">Transferase</keyword>
<keyword evidence="1" id="KW-0418">Kinase</keyword>
<evidence type="ECO:0000313" key="3">
    <source>
        <dbReference type="EMBL" id="GGG73380.1"/>
    </source>
</evidence>
<dbReference type="PANTHER" id="PTHR35526:SF3">
    <property type="entry name" value="ANTI-SIGMA-F FACTOR RSBW"/>
    <property type="match status" value="1"/>
</dbReference>